<organism evidence="3 4">
    <name type="scientific">Butyrivibrio proteoclasticus (strain ATCC 51982 / DSM 14932 / B316)</name>
    <name type="common">Clostridium proteoclasticum</name>
    <dbReference type="NCBI Taxonomy" id="515622"/>
    <lineage>
        <taxon>Bacteria</taxon>
        <taxon>Bacillati</taxon>
        <taxon>Bacillota</taxon>
        <taxon>Clostridia</taxon>
        <taxon>Lachnospirales</taxon>
        <taxon>Lachnospiraceae</taxon>
        <taxon>Butyrivibrio</taxon>
    </lineage>
</organism>
<keyword evidence="4" id="KW-1185">Reference proteome</keyword>
<accession>E0RWV6</accession>
<sequence length="225" mass="24333">MNDMDELFPQFQRSIENLIEDEEGNIPGKKLLMLGTMVVILGSIMSMDVFAGHRSHRSHSSHRSSRGHSSHGSHSNHGSSTHGSSHESHQSHQSHQSRTNHSSGSKHKSHISHVSHSNTTTRSMPTHSSHTSHSNTTAHSNSKYSAEGDVKYTAPAASKVPTITTPVVKTTEDMFKLPDVNENIEMPNGTPTSGIMASMEMPSSSTGSDMDLGDVNTPSSTDKVQ</sequence>
<dbReference type="EMBL" id="CP001810">
    <property type="protein sequence ID" value="ADL34632.1"/>
    <property type="molecule type" value="Genomic_DNA"/>
</dbReference>
<name>E0RWV6_BUTPB</name>
<dbReference type="KEGG" id="bpb:bpr_I1898"/>
<feature type="transmembrane region" description="Helical" evidence="2">
    <location>
        <begin position="31"/>
        <end position="51"/>
    </location>
</feature>
<feature type="compositionally biased region" description="Low complexity" evidence="1">
    <location>
        <begin position="72"/>
        <end position="83"/>
    </location>
</feature>
<dbReference type="AlphaFoldDB" id="E0RWV6"/>
<evidence type="ECO:0000256" key="1">
    <source>
        <dbReference type="SAM" id="MobiDB-lite"/>
    </source>
</evidence>
<evidence type="ECO:0000256" key="2">
    <source>
        <dbReference type="SAM" id="Phobius"/>
    </source>
</evidence>
<feature type="compositionally biased region" description="Low complexity" evidence="1">
    <location>
        <begin position="114"/>
        <end position="142"/>
    </location>
</feature>
<gene>
    <name evidence="3" type="ordered locus">bpr_I1898</name>
</gene>
<evidence type="ECO:0008006" key="5">
    <source>
        <dbReference type="Google" id="ProtNLM"/>
    </source>
</evidence>
<dbReference type="Proteomes" id="UP000001299">
    <property type="component" value="Chromosome 1"/>
</dbReference>
<dbReference type="STRING" id="515622.bpr_I1898"/>
<dbReference type="eggNOG" id="ENOG5030YKB">
    <property type="taxonomic scope" value="Bacteria"/>
</dbReference>
<keyword evidence="2" id="KW-0472">Membrane</keyword>
<keyword evidence="2" id="KW-1133">Transmembrane helix</keyword>
<dbReference type="RefSeq" id="WP_013281286.1">
    <property type="nucleotide sequence ID" value="NC_014387.1"/>
</dbReference>
<dbReference type="HOGENOM" id="CLU_1465538_0_0_9"/>
<protein>
    <recommendedName>
        <fullName evidence="5">Zinc transporter 7</fullName>
    </recommendedName>
</protein>
<feature type="region of interest" description="Disordered" evidence="1">
    <location>
        <begin position="52"/>
        <end position="146"/>
    </location>
</feature>
<dbReference type="NCBIfam" id="NF038309">
    <property type="entry name" value="HisXaaSer_A3"/>
    <property type="match status" value="1"/>
</dbReference>
<keyword evidence="2" id="KW-0812">Transmembrane</keyword>
<evidence type="ECO:0000313" key="3">
    <source>
        <dbReference type="EMBL" id="ADL34632.1"/>
    </source>
</evidence>
<feature type="compositionally biased region" description="Polar residues" evidence="1">
    <location>
        <begin position="189"/>
        <end position="208"/>
    </location>
</feature>
<reference evidence="3 4" key="1">
    <citation type="journal article" date="2010" name="PLoS ONE">
        <title>The glycobiome of the rumen bacterium Butyrivibrio proteoclasticus B316(T) highlights adaptation to a polysaccharide-rich environment.</title>
        <authorList>
            <person name="Kelly W.J."/>
            <person name="Leahy S.C."/>
            <person name="Altermann E."/>
            <person name="Yeoman C.J."/>
            <person name="Dunne J.C."/>
            <person name="Kong Z."/>
            <person name="Pacheco D.M."/>
            <person name="Li D."/>
            <person name="Noel S.J."/>
            <person name="Moon C.D."/>
            <person name="Cookson A.L."/>
            <person name="Attwood G.T."/>
        </authorList>
    </citation>
    <scope>NUCLEOTIDE SEQUENCE [LARGE SCALE GENOMIC DNA]</scope>
    <source>
        <strain evidence="4">ATCC 51982 / DSM 14932 / B316</strain>
    </source>
</reference>
<feature type="compositionally biased region" description="Polar residues" evidence="1">
    <location>
        <begin position="216"/>
        <end position="225"/>
    </location>
</feature>
<feature type="compositionally biased region" description="Basic residues" evidence="1">
    <location>
        <begin position="104"/>
        <end position="113"/>
    </location>
</feature>
<proteinExistence type="predicted"/>
<feature type="region of interest" description="Disordered" evidence="1">
    <location>
        <begin position="181"/>
        <end position="225"/>
    </location>
</feature>
<feature type="compositionally biased region" description="Low complexity" evidence="1">
    <location>
        <begin position="91"/>
        <end position="103"/>
    </location>
</feature>
<evidence type="ECO:0000313" key="4">
    <source>
        <dbReference type="Proteomes" id="UP000001299"/>
    </source>
</evidence>
<feature type="compositionally biased region" description="Basic residues" evidence="1">
    <location>
        <begin position="53"/>
        <end position="71"/>
    </location>
</feature>